<keyword evidence="1" id="KW-0378">Hydrolase</keyword>
<dbReference type="InterPro" id="IPR001650">
    <property type="entry name" value="Helicase_C-like"/>
</dbReference>
<dbReference type="PANTHER" id="PTHR45766:SF6">
    <property type="entry name" value="SWI_SNF-RELATED MATRIX-ASSOCIATED ACTIN-DEPENDENT REGULATOR OF CHROMATIN SUBFAMILY A-LIKE PROTEIN 1"/>
    <property type="match status" value="1"/>
</dbReference>
<dbReference type="Pfam" id="PF00176">
    <property type="entry name" value="SNF2-rel_dom"/>
    <property type="match status" value="1"/>
</dbReference>
<dbReference type="GO" id="GO:0031297">
    <property type="term" value="P:replication fork processing"/>
    <property type="evidence" value="ECO:0007669"/>
    <property type="project" value="TreeGrafter"/>
</dbReference>
<dbReference type="Proteomes" id="UP000076066">
    <property type="component" value="Chromosome"/>
</dbReference>
<proteinExistence type="predicted"/>
<dbReference type="InterPro" id="IPR000330">
    <property type="entry name" value="SNF2_N"/>
</dbReference>
<dbReference type="GO" id="GO:0016787">
    <property type="term" value="F:hydrolase activity"/>
    <property type="evidence" value="ECO:0007669"/>
    <property type="project" value="UniProtKB-KW"/>
</dbReference>
<keyword evidence="4" id="KW-1185">Reference proteome</keyword>
<dbReference type="GO" id="GO:0006281">
    <property type="term" value="P:DNA repair"/>
    <property type="evidence" value="ECO:0007669"/>
    <property type="project" value="TreeGrafter"/>
</dbReference>
<dbReference type="STRING" id="1549855.AY555_06395"/>
<dbReference type="GO" id="GO:0004386">
    <property type="term" value="F:helicase activity"/>
    <property type="evidence" value="ECO:0007669"/>
    <property type="project" value="UniProtKB-KW"/>
</dbReference>
<dbReference type="PANTHER" id="PTHR45766">
    <property type="entry name" value="DNA ANNEALING HELICASE AND ENDONUCLEASE ZRANB3 FAMILY MEMBER"/>
    <property type="match status" value="1"/>
</dbReference>
<organism evidence="3 4">
    <name type="scientific">Haematospirillum jordaniae</name>
    <dbReference type="NCBI Taxonomy" id="1549855"/>
    <lineage>
        <taxon>Bacteria</taxon>
        <taxon>Pseudomonadati</taxon>
        <taxon>Pseudomonadota</taxon>
        <taxon>Alphaproteobacteria</taxon>
        <taxon>Rhodospirillales</taxon>
        <taxon>Novispirillaceae</taxon>
        <taxon>Haematospirillum</taxon>
    </lineage>
</organism>
<protein>
    <recommendedName>
        <fullName evidence="2">Helicase ATP-binding domain-containing protein</fullName>
    </recommendedName>
</protein>
<dbReference type="CDD" id="cd18793">
    <property type="entry name" value="SF2_C_SNF"/>
    <property type="match status" value="1"/>
</dbReference>
<dbReference type="InterPro" id="IPR027417">
    <property type="entry name" value="P-loop_NTPase"/>
</dbReference>
<dbReference type="Gene3D" id="3.40.50.10810">
    <property type="entry name" value="Tandem AAA-ATPase domain"/>
    <property type="match status" value="1"/>
</dbReference>
<dbReference type="EMBL" id="CP014525">
    <property type="protein sequence ID" value="AMW34866.1"/>
    <property type="molecule type" value="Genomic_DNA"/>
</dbReference>
<evidence type="ECO:0000259" key="2">
    <source>
        <dbReference type="PROSITE" id="PS51192"/>
    </source>
</evidence>
<dbReference type="InterPro" id="IPR049730">
    <property type="entry name" value="SNF2/RAD54-like_C"/>
</dbReference>
<dbReference type="SUPFAM" id="SSF52540">
    <property type="entry name" value="P-loop containing nucleoside triphosphate hydrolases"/>
    <property type="match status" value="2"/>
</dbReference>
<evidence type="ECO:0000313" key="4">
    <source>
        <dbReference type="Proteomes" id="UP000076066"/>
    </source>
</evidence>
<dbReference type="OrthoDB" id="9814088at2"/>
<accession>A0A143DDY9</accession>
<evidence type="ECO:0000256" key="1">
    <source>
        <dbReference type="ARBA" id="ARBA00022801"/>
    </source>
</evidence>
<dbReference type="SMART" id="SM00487">
    <property type="entry name" value="DEXDc"/>
    <property type="match status" value="1"/>
</dbReference>
<reference evidence="3 4" key="1">
    <citation type="submission" date="2016-02" db="EMBL/GenBank/DDBJ databases">
        <title>Complete Genome of H5569, the type strain of the newly described species Haematospirillium jordaniae.</title>
        <authorList>
            <person name="Nicholson A.C."/>
            <person name="Humrighouse B.W."/>
            <person name="Loparov V."/>
            <person name="McQuiston J.R."/>
        </authorList>
    </citation>
    <scope>NUCLEOTIDE SEQUENCE [LARGE SCALE GENOMIC DNA]</scope>
    <source>
        <strain evidence="3 4">H5569</strain>
    </source>
</reference>
<dbReference type="AlphaFoldDB" id="A0A143DDY9"/>
<dbReference type="GO" id="GO:0005524">
    <property type="term" value="F:ATP binding"/>
    <property type="evidence" value="ECO:0007669"/>
    <property type="project" value="InterPro"/>
</dbReference>
<dbReference type="PROSITE" id="PS51192">
    <property type="entry name" value="HELICASE_ATP_BIND_1"/>
    <property type="match status" value="1"/>
</dbReference>
<sequence length="512" mass="55935">MPVPFPSQLSGALFLAARKSAILADAPRVGKTGAAILACDYVFARRIIVVTTASGRPNWAREFRDWGFPRCIQVIYSAGDRVRPDAEVVITGWGLVADPALLAQLTARRWQVFIADEGHYAKNPDTQRTRAVFGRFADDGLVHDASAALAGCSDSVWNLTGTPTPTGAHELYPFLRACLPATLREGGPDVTRLSAFTRRYCTCRLILTGAPLHVLYRALVRSRPVVLKADPAKGWAEIDGLKAFSAHYGLFDGKTVRRRVEEFEDRVSLRPGLFTRVVTGTRNADELRARIGGILLRRTQKDVGIRPPVYSIFSLKPAALSSSERQALAAMDARASDILDAAEAGRTSKLDLHLGPLRRITGLVTARALIGALKDELDSRLDKVVLMAWHQDVVDLLKAGLVKYGVVGIDGRTPSARRAEPVAAFTAGNARVFVGQIQAAGENIDLSVASELFFVEMSFNPKDMAQAALRITNHKQTRQCFVRVCALEGGINEALMRIVTRRVATMRPLMEN</sequence>
<evidence type="ECO:0000313" key="3">
    <source>
        <dbReference type="EMBL" id="AMW34866.1"/>
    </source>
</evidence>
<name>A0A143DDY9_9PROT</name>
<dbReference type="InterPro" id="IPR038718">
    <property type="entry name" value="SNF2-like_sf"/>
</dbReference>
<dbReference type="KEGG" id="hjo:AY555_06395"/>
<dbReference type="Pfam" id="PF00271">
    <property type="entry name" value="Helicase_C"/>
    <property type="match status" value="1"/>
</dbReference>
<feature type="domain" description="Helicase ATP-binding" evidence="2">
    <location>
        <begin position="12"/>
        <end position="181"/>
    </location>
</feature>
<dbReference type="InterPro" id="IPR014001">
    <property type="entry name" value="Helicase_ATP-bd"/>
</dbReference>
<dbReference type="Gene3D" id="3.40.50.300">
    <property type="entry name" value="P-loop containing nucleotide triphosphate hydrolases"/>
    <property type="match status" value="1"/>
</dbReference>
<gene>
    <name evidence="3" type="ORF">AY555_06395</name>
</gene>